<protein>
    <recommendedName>
        <fullName evidence="2">TEA domain-containing protein</fullName>
    </recommendedName>
</protein>
<feature type="compositionally biased region" description="Polar residues" evidence="1">
    <location>
        <begin position="178"/>
        <end position="207"/>
    </location>
</feature>
<dbReference type="AlphaFoldDB" id="A0A4Y7QL92"/>
<evidence type="ECO:0000313" key="4">
    <source>
        <dbReference type="Proteomes" id="UP000294933"/>
    </source>
</evidence>
<sequence>MVDTVRATPSAGYPSEHENHSFAPRKVYPAPALSRPNLKRQTTAPAFTQREPKKLRIFGVGNQDIWSEDEHAALLEGLRLYPLGPVGSSCEEEERALNVRLELIKDHIVRETGRTRSVQQILQKSNLFLGMRQQDAKLPHNPNLAQMTLNDPNVVLTPKSPRTMTPFQQNEVTKRSFRPSSVTPSASVSFATATPSMSQRRQASNRPIPSLHVNIPPLQITTSFSHLFHSSSASKSSQSPSSTLWRAPLLTRTNSSTDKSPCPCTPVEQRIRTPLAPPEIPRVIDCNRNAGFRRWAPTPTEDVFPTVSFATVTTSSYAESEDIVMSPSDGASAGSAASSLTWISTLAGRKDSPLPHERDSTSLASPAMIGSPRPFGPCSP</sequence>
<feature type="region of interest" description="Disordered" evidence="1">
    <location>
        <begin position="1"/>
        <end position="25"/>
    </location>
</feature>
<feature type="region of interest" description="Disordered" evidence="1">
    <location>
        <begin position="347"/>
        <end position="380"/>
    </location>
</feature>
<dbReference type="EMBL" id="ML170159">
    <property type="protein sequence ID" value="TDL27599.1"/>
    <property type="molecule type" value="Genomic_DNA"/>
</dbReference>
<feature type="compositionally biased region" description="Polar residues" evidence="1">
    <location>
        <begin position="160"/>
        <end position="171"/>
    </location>
</feature>
<dbReference type="InterPro" id="IPR000818">
    <property type="entry name" value="TEA/ATTS_dom"/>
</dbReference>
<accession>A0A4Y7QL92</accession>
<dbReference type="Pfam" id="PF01285">
    <property type="entry name" value="TEA"/>
    <property type="match status" value="1"/>
</dbReference>
<evidence type="ECO:0000256" key="1">
    <source>
        <dbReference type="SAM" id="MobiDB-lite"/>
    </source>
</evidence>
<name>A0A4Y7QL92_9AGAM</name>
<feature type="domain" description="TEA" evidence="2">
    <location>
        <begin position="63"/>
        <end position="121"/>
    </location>
</feature>
<dbReference type="VEuPathDB" id="FungiDB:BD410DRAFT_894668"/>
<evidence type="ECO:0000313" key="3">
    <source>
        <dbReference type="EMBL" id="TDL27599.1"/>
    </source>
</evidence>
<feature type="compositionally biased region" description="Basic and acidic residues" evidence="1">
    <location>
        <begin position="348"/>
        <end position="360"/>
    </location>
</feature>
<evidence type="ECO:0000259" key="2">
    <source>
        <dbReference type="Pfam" id="PF01285"/>
    </source>
</evidence>
<dbReference type="GO" id="GO:0003700">
    <property type="term" value="F:DNA-binding transcription factor activity"/>
    <property type="evidence" value="ECO:0007669"/>
    <property type="project" value="InterPro"/>
</dbReference>
<organism evidence="3 4">
    <name type="scientific">Rickenella mellea</name>
    <dbReference type="NCBI Taxonomy" id="50990"/>
    <lineage>
        <taxon>Eukaryota</taxon>
        <taxon>Fungi</taxon>
        <taxon>Dikarya</taxon>
        <taxon>Basidiomycota</taxon>
        <taxon>Agaricomycotina</taxon>
        <taxon>Agaricomycetes</taxon>
        <taxon>Hymenochaetales</taxon>
        <taxon>Rickenellaceae</taxon>
        <taxon>Rickenella</taxon>
    </lineage>
</organism>
<feature type="region of interest" description="Disordered" evidence="1">
    <location>
        <begin position="159"/>
        <end position="209"/>
    </location>
</feature>
<gene>
    <name evidence="3" type="ORF">BD410DRAFT_894668</name>
</gene>
<keyword evidence="4" id="KW-1185">Reference proteome</keyword>
<dbReference type="Proteomes" id="UP000294933">
    <property type="component" value="Unassembled WGS sequence"/>
</dbReference>
<dbReference type="OrthoDB" id="10006572at2759"/>
<proteinExistence type="predicted"/>
<reference evidence="3 4" key="1">
    <citation type="submission" date="2018-06" db="EMBL/GenBank/DDBJ databases">
        <title>A transcriptomic atlas of mushroom development highlights an independent origin of complex multicellularity.</title>
        <authorList>
            <consortium name="DOE Joint Genome Institute"/>
            <person name="Krizsan K."/>
            <person name="Almasi E."/>
            <person name="Merenyi Z."/>
            <person name="Sahu N."/>
            <person name="Viragh M."/>
            <person name="Koszo T."/>
            <person name="Mondo S."/>
            <person name="Kiss B."/>
            <person name="Balint B."/>
            <person name="Kues U."/>
            <person name="Barry K."/>
            <person name="Hegedus J.C."/>
            <person name="Henrissat B."/>
            <person name="Johnson J."/>
            <person name="Lipzen A."/>
            <person name="Ohm R."/>
            <person name="Nagy I."/>
            <person name="Pangilinan J."/>
            <person name="Yan J."/>
            <person name="Xiong Y."/>
            <person name="Grigoriev I.V."/>
            <person name="Hibbett D.S."/>
            <person name="Nagy L.G."/>
        </authorList>
    </citation>
    <scope>NUCLEOTIDE SEQUENCE [LARGE SCALE GENOMIC DNA]</scope>
    <source>
        <strain evidence="3 4">SZMC22713</strain>
    </source>
</reference>